<evidence type="ECO:0000313" key="3">
    <source>
        <dbReference type="Proteomes" id="UP001596086"/>
    </source>
</evidence>
<keyword evidence="1" id="KW-1133">Transmembrane helix</keyword>
<dbReference type="Proteomes" id="UP001596086">
    <property type="component" value="Unassembled WGS sequence"/>
</dbReference>
<name>A0ABW0S198_9BURK</name>
<dbReference type="EMBL" id="JBHSMZ010000008">
    <property type="protein sequence ID" value="MFC5549510.1"/>
    <property type="molecule type" value="Genomic_DNA"/>
</dbReference>
<accession>A0ABW0S198</accession>
<dbReference type="RefSeq" id="WP_379771563.1">
    <property type="nucleotide sequence ID" value="NZ_JBHSMZ010000008.1"/>
</dbReference>
<reference evidence="3" key="1">
    <citation type="journal article" date="2019" name="Int. J. Syst. Evol. Microbiol.">
        <title>The Global Catalogue of Microorganisms (GCM) 10K type strain sequencing project: providing services to taxonomists for standard genome sequencing and annotation.</title>
        <authorList>
            <consortium name="The Broad Institute Genomics Platform"/>
            <consortium name="The Broad Institute Genome Sequencing Center for Infectious Disease"/>
            <person name="Wu L."/>
            <person name="Ma J."/>
        </authorList>
    </citation>
    <scope>NUCLEOTIDE SEQUENCE [LARGE SCALE GENOMIC DNA]</scope>
    <source>
        <strain evidence="3">CGMCC 4.5798</strain>
    </source>
</reference>
<sequence>MLPILAAILTGYALGALIPRSALPYLLCLPASPVVHLLMSLLFRGMQMPDIGVLAVASLLKVPVLMLGVLLARRNAARNTFSS</sequence>
<evidence type="ECO:0000256" key="1">
    <source>
        <dbReference type="SAM" id="Phobius"/>
    </source>
</evidence>
<organism evidence="2 3">
    <name type="scientific">Massilia aerilata</name>
    <dbReference type="NCBI Taxonomy" id="453817"/>
    <lineage>
        <taxon>Bacteria</taxon>
        <taxon>Pseudomonadati</taxon>
        <taxon>Pseudomonadota</taxon>
        <taxon>Betaproteobacteria</taxon>
        <taxon>Burkholderiales</taxon>
        <taxon>Oxalobacteraceae</taxon>
        <taxon>Telluria group</taxon>
        <taxon>Massilia</taxon>
    </lineage>
</organism>
<keyword evidence="1" id="KW-0472">Membrane</keyword>
<feature type="transmembrane region" description="Helical" evidence="1">
    <location>
        <begin position="25"/>
        <end position="44"/>
    </location>
</feature>
<keyword evidence="1" id="KW-0812">Transmembrane</keyword>
<comment type="caution">
    <text evidence="2">The sequence shown here is derived from an EMBL/GenBank/DDBJ whole genome shotgun (WGS) entry which is preliminary data.</text>
</comment>
<gene>
    <name evidence="2" type="ORF">ACFPO9_13420</name>
</gene>
<proteinExistence type="predicted"/>
<feature type="transmembrane region" description="Helical" evidence="1">
    <location>
        <begin position="51"/>
        <end position="72"/>
    </location>
</feature>
<evidence type="ECO:0000313" key="2">
    <source>
        <dbReference type="EMBL" id="MFC5549510.1"/>
    </source>
</evidence>
<protein>
    <submittedName>
        <fullName evidence="2">Uncharacterized protein</fullName>
    </submittedName>
</protein>
<keyword evidence="3" id="KW-1185">Reference proteome</keyword>